<dbReference type="InterPro" id="IPR000843">
    <property type="entry name" value="HTH_LacI"/>
</dbReference>
<dbReference type="InterPro" id="IPR010982">
    <property type="entry name" value="Lambda_DNA-bd_dom_sf"/>
</dbReference>
<gene>
    <name evidence="5" type="ORF">SAMN05216251_10136</name>
</gene>
<sequence length="343" mass="36931">MAKLTIRDIARLSGLSKSTVSLVLNDSPKVDPATRRRVLEVMRRHNYVPSFAATALAKGDTGLIGMIVPGLTWRFMANVNYGVAKVVEDTKYEIVLFTSTNERDYDSVVDRVLSSGLSAGLLVVTHDGQPLDRLTDLHRAGMPIVLIDTVGGARDLPSVGADNYAGGLAAGRHLIGLGHRRIACVLGPVDHPYVRERRRGLRDALAEAGIEPDPALEAETDFEHQLIRERTGELMALPAARRPTAIFAFHDSAAFTLLDTLAERGLRVPEDVSVIGFNDIDAASHVRPALTTIRQPFTDMGRQAARLLLTALDPAAEPAADPHPVLPTELVVRDSTGAVPATG</sequence>
<accession>A0A1I1WRZ3</accession>
<evidence type="ECO:0000256" key="3">
    <source>
        <dbReference type="ARBA" id="ARBA00023163"/>
    </source>
</evidence>
<dbReference type="GO" id="GO:0003700">
    <property type="term" value="F:DNA-binding transcription factor activity"/>
    <property type="evidence" value="ECO:0007669"/>
    <property type="project" value="TreeGrafter"/>
</dbReference>
<keyword evidence="3" id="KW-0804">Transcription</keyword>
<dbReference type="SUPFAM" id="SSF53822">
    <property type="entry name" value="Periplasmic binding protein-like I"/>
    <property type="match status" value="1"/>
</dbReference>
<dbReference type="RefSeq" id="WP_093711234.1">
    <property type="nucleotide sequence ID" value="NZ_FONG01000001.1"/>
</dbReference>
<dbReference type="GO" id="GO:0000976">
    <property type="term" value="F:transcription cis-regulatory region binding"/>
    <property type="evidence" value="ECO:0007669"/>
    <property type="project" value="TreeGrafter"/>
</dbReference>
<dbReference type="PANTHER" id="PTHR30146:SF109">
    <property type="entry name" value="HTH-TYPE TRANSCRIPTIONAL REGULATOR GALS"/>
    <property type="match status" value="1"/>
</dbReference>
<dbReference type="InterPro" id="IPR046335">
    <property type="entry name" value="LacI/GalR-like_sensor"/>
</dbReference>
<feature type="domain" description="HTH lacI-type" evidence="4">
    <location>
        <begin position="4"/>
        <end position="58"/>
    </location>
</feature>
<protein>
    <submittedName>
        <fullName evidence="5">Transcriptional regulator, LacI family</fullName>
    </submittedName>
</protein>
<dbReference type="InterPro" id="IPR028082">
    <property type="entry name" value="Peripla_BP_I"/>
</dbReference>
<dbReference type="STRING" id="380248.SAMN05216251_10136"/>
<evidence type="ECO:0000259" key="4">
    <source>
        <dbReference type="PROSITE" id="PS50932"/>
    </source>
</evidence>
<dbReference type="PROSITE" id="PS50932">
    <property type="entry name" value="HTH_LACI_2"/>
    <property type="match status" value="1"/>
</dbReference>
<dbReference type="CDD" id="cd01392">
    <property type="entry name" value="HTH_LacI"/>
    <property type="match status" value="1"/>
</dbReference>
<dbReference type="AlphaFoldDB" id="A0A1I1WRZ3"/>
<dbReference type="Gene3D" id="3.40.50.2300">
    <property type="match status" value="2"/>
</dbReference>
<evidence type="ECO:0000256" key="1">
    <source>
        <dbReference type="ARBA" id="ARBA00023015"/>
    </source>
</evidence>
<dbReference type="SUPFAM" id="SSF47413">
    <property type="entry name" value="lambda repressor-like DNA-binding domains"/>
    <property type="match status" value="1"/>
</dbReference>
<dbReference type="CDD" id="cd06267">
    <property type="entry name" value="PBP1_LacI_sugar_binding-like"/>
    <property type="match status" value="1"/>
</dbReference>
<dbReference type="EMBL" id="FONG01000001">
    <property type="protein sequence ID" value="SFD97819.1"/>
    <property type="molecule type" value="Genomic_DNA"/>
</dbReference>
<dbReference type="Proteomes" id="UP000199323">
    <property type="component" value="Unassembled WGS sequence"/>
</dbReference>
<dbReference type="Pfam" id="PF00356">
    <property type="entry name" value="LacI"/>
    <property type="match status" value="1"/>
</dbReference>
<dbReference type="OrthoDB" id="3510266at2"/>
<dbReference type="Gene3D" id="1.10.260.40">
    <property type="entry name" value="lambda repressor-like DNA-binding domains"/>
    <property type="match status" value="1"/>
</dbReference>
<dbReference type="Pfam" id="PF13377">
    <property type="entry name" value="Peripla_BP_3"/>
    <property type="match status" value="1"/>
</dbReference>
<organism evidence="5 6">
    <name type="scientific">Actinacidiphila alni</name>
    <dbReference type="NCBI Taxonomy" id="380248"/>
    <lineage>
        <taxon>Bacteria</taxon>
        <taxon>Bacillati</taxon>
        <taxon>Actinomycetota</taxon>
        <taxon>Actinomycetes</taxon>
        <taxon>Kitasatosporales</taxon>
        <taxon>Streptomycetaceae</taxon>
        <taxon>Actinacidiphila</taxon>
    </lineage>
</organism>
<evidence type="ECO:0000313" key="5">
    <source>
        <dbReference type="EMBL" id="SFD97819.1"/>
    </source>
</evidence>
<keyword evidence="1" id="KW-0805">Transcription regulation</keyword>
<evidence type="ECO:0000313" key="6">
    <source>
        <dbReference type="Proteomes" id="UP000199323"/>
    </source>
</evidence>
<dbReference type="PANTHER" id="PTHR30146">
    <property type="entry name" value="LACI-RELATED TRANSCRIPTIONAL REPRESSOR"/>
    <property type="match status" value="1"/>
</dbReference>
<proteinExistence type="predicted"/>
<keyword evidence="2" id="KW-0238">DNA-binding</keyword>
<dbReference type="SMART" id="SM00354">
    <property type="entry name" value="HTH_LACI"/>
    <property type="match status" value="1"/>
</dbReference>
<reference evidence="5 6" key="1">
    <citation type="submission" date="2016-10" db="EMBL/GenBank/DDBJ databases">
        <authorList>
            <person name="de Groot N.N."/>
        </authorList>
    </citation>
    <scope>NUCLEOTIDE SEQUENCE [LARGE SCALE GENOMIC DNA]</scope>
    <source>
        <strain evidence="5 6">CGMCC 4.3510</strain>
    </source>
</reference>
<evidence type="ECO:0000256" key="2">
    <source>
        <dbReference type="ARBA" id="ARBA00023125"/>
    </source>
</evidence>
<keyword evidence="6" id="KW-1185">Reference proteome</keyword>
<name>A0A1I1WRZ3_9ACTN</name>